<evidence type="ECO:0000313" key="7">
    <source>
        <dbReference type="Proteomes" id="UP000321947"/>
    </source>
</evidence>
<dbReference type="EMBL" id="SSTD01018828">
    <property type="protein sequence ID" value="TYJ97574.1"/>
    <property type="molecule type" value="Genomic_DNA"/>
</dbReference>
<name>A0A5D3BER8_CUCMM</name>
<feature type="compositionally biased region" description="Basic and acidic residues" evidence="4">
    <location>
        <begin position="108"/>
        <end position="134"/>
    </location>
</feature>
<feature type="region of interest" description="Disordered" evidence="4">
    <location>
        <begin position="106"/>
        <end position="134"/>
    </location>
</feature>
<dbReference type="Proteomes" id="UP000321947">
    <property type="component" value="Unassembled WGS sequence"/>
</dbReference>
<organism evidence="6 7">
    <name type="scientific">Cucumis melo var. makuwa</name>
    <name type="common">Oriental melon</name>
    <dbReference type="NCBI Taxonomy" id="1194695"/>
    <lineage>
        <taxon>Eukaryota</taxon>
        <taxon>Viridiplantae</taxon>
        <taxon>Streptophyta</taxon>
        <taxon>Embryophyta</taxon>
        <taxon>Tracheophyta</taxon>
        <taxon>Spermatophyta</taxon>
        <taxon>Magnoliopsida</taxon>
        <taxon>eudicotyledons</taxon>
        <taxon>Gunneridae</taxon>
        <taxon>Pentapetalae</taxon>
        <taxon>rosids</taxon>
        <taxon>fabids</taxon>
        <taxon>Cucurbitales</taxon>
        <taxon>Cucurbitaceae</taxon>
        <taxon>Benincaseae</taxon>
        <taxon>Cucumis</taxon>
    </lineage>
</organism>
<dbReference type="Pfam" id="PF02902">
    <property type="entry name" value="Peptidase_C48"/>
    <property type="match status" value="1"/>
</dbReference>
<dbReference type="PROSITE" id="PS50600">
    <property type="entry name" value="ULP_PROTEASE"/>
    <property type="match status" value="1"/>
</dbReference>
<reference evidence="6 7" key="1">
    <citation type="submission" date="2019-08" db="EMBL/GenBank/DDBJ databases">
        <title>Draft genome sequences of two oriental melons (Cucumis melo L. var makuwa).</title>
        <authorList>
            <person name="Kwon S.-Y."/>
        </authorList>
    </citation>
    <scope>NUCLEOTIDE SEQUENCE [LARGE SCALE GENOMIC DNA]</scope>
    <source>
        <strain evidence="7">cv. Chang Bougi</strain>
        <tissue evidence="6">Leaf</tissue>
    </source>
</reference>
<keyword evidence="3" id="KW-0378">Hydrolase</keyword>
<dbReference type="Pfam" id="PF09331">
    <property type="entry name" value="DUF1985"/>
    <property type="match status" value="1"/>
</dbReference>
<proteinExistence type="inferred from homology"/>
<accession>A0A5D3BER8</accession>
<dbReference type="PANTHER" id="PTHR48449:SF1">
    <property type="entry name" value="DUF1985 DOMAIN-CONTAINING PROTEIN"/>
    <property type="match status" value="1"/>
</dbReference>
<keyword evidence="2" id="KW-0645">Protease</keyword>
<protein>
    <submittedName>
        <fullName evidence="6">Ulp1-like peptidase</fullName>
    </submittedName>
</protein>
<dbReference type="InterPro" id="IPR038765">
    <property type="entry name" value="Papain-like_cys_pep_sf"/>
</dbReference>
<feature type="domain" description="Ubiquitin-like protease family profile" evidence="5">
    <location>
        <begin position="839"/>
        <end position="1057"/>
    </location>
</feature>
<evidence type="ECO:0000256" key="4">
    <source>
        <dbReference type="SAM" id="MobiDB-lite"/>
    </source>
</evidence>
<dbReference type="InterPro" id="IPR003653">
    <property type="entry name" value="Peptidase_C48_C"/>
</dbReference>
<dbReference type="InterPro" id="IPR015410">
    <property type="entry name" value="DUF1985"/>
</dbReference>
<comment type="similarity">
    <text evidence="1">Belongs to the peptidase C48 family.</text>
</comment>
<gene>
    <name evidence="6" type="ORF">E5676_scaffold85G00980</name>
</gene>
<evidence type="ECO:0000256" key="1">
    <source>
        <dbReference type="ARBA" id="ARBA00005234"/>
    </source>
</evidence>
<dbReference type="Gene3D" id="3.40.395.10">
    <property type="entry name" value="Adenoviral Proteinase, Chain A"/>
    <property type="match status" value="1"/>
</dbReference>
<dbReference type="GO" id="GO:0008234">
    <property type="term" value="F:cysteine-type peptidase activity"/>
    <property type="evidence" value="ECO:0007669"/>
    <property type="project" value="InterPro"/>
</dbReference>
<dbReference type="AlphaFoldDB" id="A0A5D3BER8"/>
<comment type="caution">
    <text evidence="6">The sequence shown here is derived from an EMBL/GenBank/DDBJ whole genome shotgun (WGS) entry which is preliminary data.</text>
</comment>
<evidence type="ECO:0000313" key="6">
    <source>
        <dbReference type="EMBL" id="TYJ97574.1"/>
    </source>
</evidence>
<sequence>MVTVDGVSVPKPEVDWTDAEEQASVGNARAITALFNGTSIVKISSLQLITSKFEALKMTEDESISEYNERVLEIASDSLLLGEKIPESKIVRKEFQSMNIAGPTAKLGRKDGENFTRKTDELSNRRNGDHGKKKEEVERSFRCRECEGFNHYKAECPTFLRRQKKNYYATLSNEDSDDNEVDHGLNVFTTCITKINLDDSECSDKDENEDLTFEELKMLRKEDSEARAIQKERIQDLMEENERLMGVISSLKIKLKKVQSKYDQTIKSVKMLNLGTENLDSILNSGQNSSSKYGLGFDASLRNVKSTSEVKFVPAAVKAKTEITCTTAITNSSARSFRWTCYYRGRKGHIRPFCYKLQRDKRYQQKTEFESHKNKSSFAKRNRSIRKTHMVWRVKTSENCKIAFTTVQTTNDAWYFDSGCSRHMTGNRREFNIITGLWGPKEDYIQLVGNSRLLEKFFKDKECVYVSDLEDIFLEYEGDDDDIVKLALVYFIEISLLRKDRRTKVDIGFFKIANDWNTFNNYDWGRIVFVRTLSALKRALDKQYAKGKKKSTQTKKYTIKGFPHALQVWAYESIPTIIGCGVDKVNDHAIPRMLRWVCQQSPKSQTISQVFDSPMFIIKAVIEMTPEEEQLKIASGELFENFRSSTIIQSKNGGSKRVREVVNDEDELKKSKKQKSKIKMKKAIRNLQDRVAVVEGQLNTIKSDIDELKGLMSTILKHIGLQRKGDEGDHKVSEGLEDEHIEVKKKGDEDVLEKKVDIGLEEPIDVVDDEDVIEIEPFLTQRPHVRPARRKRASVYLSTPFTTLPKRSLTSTTSTSESEAIVYDPMHKILDVHLDRLRAWITDKRTDDELRETFHGKKSKAFFRDLFMCRRWLSDEHLDALFLFIRLKIKAAGIPSSQNFTTADTIFMRILVSKWPLYKECIKENRPFDWDEEYRLVDYVVGSKVDFQDPWASVDYVYSPFNVHGNHWVLLCLDLVSCQVKVWDSLPSLTTAEEMTNILLPIRQLVPKLLDSTGFFDRRGRSSTYKEPWPVVIVDPIPLQRNNCDCGVFAIKYFEYIAAGVGLDTLCQENMSYFRKQLAFQVWTNTPMY</sequence>
<dbReference type="PANTHER" id="PTHR48449">
    <property type="entry name" value="DUF1985 DOMAIN-CONTAINING PROTEIN"/>
    <property type="match status" value="1"/>
</dbReference>
<evidence type="ECO:0000259" key="5">
    <source>
        <dbReference type="PROSITE" id="PS50600"/>
    </source>
</evidence>
<evidence type="ECO:0000256" key="3">
    <source>
        <dbReference type="ARBA" id="ARBA00022801"/>
    </source>
</evidence>
<evidence type="ECO:0000256" key="2">
    <source>
        <dbReference type="ARBA" id="ARBA00022670"/>
    </source>
</evidence>
<dbReference type="SUPFAM" id="SSF54001">
    <property type="entry name" value="Cysteine proteinases"/>
    <property type="match status" value="1"/>
</dbReference>
<dbReference type="GO" id="GO:0006508">
    <property type="term" value="P:proteolysis"/>
    <property type="evidence" value="ECO:0007669"/>
    <property type="project" value="UniProtKB-KW"/>
</dbReference>